<sequence length="157" mass="16425">MAAALLLAALAAWRPFPSPPTPRGGTPAAKLKQMPPSPPDPRPLAAVRAEDNAWRSGRRVGGRVEGAPQPRAAVPPATSPAVTAAVAVAALLLACRLLLGGADGGEYYVYSSSSSSLTVLDEEGRPRTETRTASSFRTNVRGLTSEDIVEPRWLAFP</sequence>
<evidence type="ECO:0000256" key="1">
    <source>
        <dbReference type="SAM" id="MobiDB-lite"/>
    </source>
</evidence>
<proteinExistence type="predicted"/>
<keyword evidence="4" id="KW-1185">Reference proteome</keyword>
<organism evidence="3 4">
    <name type="scientific">Prymnesium parvum</name>
    <name type="common">Toxic golden alga</name>
    <dbReference type="NCBI Taxonomy" id="97485"/>
    <lineage>
        <taxon>Eukaryota</taxon>
        <taxon>Haptista</taxon>
        <taxon>Haptophyta</taxon>
        <taxon>Prymnesiophyceae</taxon>
        <taxon>Prymnesiales</taxon>
        <taxon>Prymnesiaceae</taxon>
        <taxon>Prymnesium</taxon>
    </lineage>
</organism>
<protein>
    <submittedName>
        <fullName evidence="3">Uncharacterized protein</fullName>
    </submittedName>
</protein>
<name>A0AB34II22_PRYPA</name>
<feature type="signal peptide" evidence="2">
    <location>
        <begin position="1"/>
        <end position="15"/>
    </location>
</feature>
<feature type="chain" id="PRO_5044341587" evidence="2">
    <location>
        <begin position="16"/>
        <end position="157"/>
    </location>
</feature>
<evidence type="ECO:0000313" key="3">
    <source>
        <dbReference type="EMBL" id="KAL1498536.1"/>
    </source>
</evidence>
<dbReference type="EMBL" id="JBGBPQ010000027">
    <property type="protein sequence ID" value="KAL1498536.1"/>
    <property type="molecule type" value="Genomic_DNA"/>
</dbReference>
<reference evidence="3 4" key="1">
    <citation type="journal article" date="2024" name="Science">
        <title>Giant polyketide synthase enzymes in the biosynthesis of giant marine polyether toxins.</title>
        <authorList>
            <person name="Fallon T.R."/>
            <person name="Shende V.V."/>
            <person name="Wierzbicki I.H."/>
            <person name="Pendleton A.L."/>
            <person name="Watervoot N.F."/>
            <person name="Auber R.P."/>
            <person name="Gonzalez D.J."/>
            <person name="Wisecaver J.H."/>
            <person name="Moore B.S."/>
        </authorList>
    </citation>
    <scope>NUCLEOTIDE SEQUENCE [LARGE SCALE GENOMIC DNA]</scope>
    <source>
        <strain evidence="3 4">12B1</strain>
    </source>
</reference>
<comment type="caution">
    <text evidence="3">The sequence shown here is derived from an EMBL/GenBank/DDBJ whole genome shotgun (WGS) entry which is preliminary data.</text>
</comment>
<accession>A0AB34II22</accession>
<gene>
    <name evidence="3" type="ORF">AB1Y20_013857</name>
</gene>
<feature type="region of interest" description="Disordered" evidence="1">
    <location>
        <begin position="14"/>
        <end position="77"/>
    </location>
</feature>
<dbReference type="Proteomes" id="UP001515480">
    <property type="component" value="Unassembled WGS sequence"/>
</dbReference>
<evidence type="ECO:0000313" key="4">
    <source>
        <dbReference type="Proteomes" id="UP001515480"/>
    </source>
</evidence>
<keyword evidence="2" id="KW-0732">Signal</keyword>
<dbReference type="AlphaFoldDB" id="A0AB34II22"/>
<evidence type="ECO:0000256" key="2">
    <source>
        <dbReference type="SAM" id="SignalP"/>
    </source>
</evidence>